<protein>
    <recommendedName>
        <fullName evidence="3">Protein kinase domain-containing protein</fullName>
    </recommendedName>
</protein>
<name>A0AAW1S5J0_9CHLO</name>
<organism evidence="1 2">
    <name type="scientific">Apatococcus lobatus</name>
    <dbReference type="NCBI Taxonomy" id="904363"/>
    <lineage>
        <taxon>Eukaryota</taxon>
        <taxon>Viridiplantae</taxon>
        <taxon>Chlorophyta</taxon>
        <taxon>core chlorophytes</taxon>
        <taxon>Trebouxiophyceae</taxon>
        <taxon>Chlorellales</taxon>
        <taxon>Chlorellaceae</taxon>
        <taxon>Apatococcus</taxon>
    </lineage>
</organism>
<evidence type="ECO:0000313" key="2">
    <source>
        <dbReference type="Proteomes" id="UP001438707"/>
    </source>
</evidence>
<reference evidence="1 2" key="1">
    <citation type="journal article" date="2024" name="Nat. Commun.">
        <title>Phylogenomics reveals the evolutionary origins of lichenization in chlorophyte algae.</title>
        <authorList>
            <person name="Puginier C."/>
            <person name="Libourel C."/>
            <person name="Otte J."/>
            <person name="Skaloud P."/>
            <person name="Haon M."/>
            <person name="Grisel S."/>
            <person name="Petersen M."/>
            <person name="Berrin J.G."/>
            <person name="Delaux P.M."/>
            <person name="Dal Grande F."/>
            <person name="Keller J."/>
        </authorList>
    </citation>
    <scope>NUCLEOTIDE SEQUENCE [LARGE SCALE GENOMIC DNA]</scope>
    <source>
        <strain evidence="1 2">SAG 2145</strain>
    </source>
</reference>
<comment type="caution">
    <text evidence="1">The sequence shown here is derived from an EMBL/GenBank/DDBJ whole genome shotgun (WGS) entry which is preliminary data.</text>
</comment>
<evidence type="ECO:0008006" key="3">
    <source>
        <dbReference type="Google" id="ProtNLM"/>
    </source>
</evidence>
<evidence type="ECO:0000313" key="1">
    <source>
        <dbReference type="EMBL" id="KAK9841212.1"/>
    </source>
</evidence>
<accession>A0AAW1S5J0</accession>
<dbReference type="AlphaFoldDB" id="A0AAW1S5J0"/>
<sequence>MLLSIDQLLPIQSSMRVNFQTQRDQADSDSQMTVRSATGSSLRLDLQLRAEDNVRLLFKGEERGQGHSLADDREDLHAKTAISWLKKAYSQTAQSAGLIHKQPGSPTISVAENVYTIELAPVGLRDGDALPQTEIQACLACHGHLHGLQALRQASLAHRDLCWKNVACDLTKQHHYLLDLELVAPLDFEPTFPALTSSGHDTLENGQVLCEVEGPAIIPKSAIGRHTISVATHHTLLRRP</sequence>
<dbReference type="Proteomes" id="UP001438707">
    <property type="component" value="Unassembled WGS sequence"/>
</dbReference>
<dbReference type="EMBL" id="JALJOS010000003">
    <property type="protein sequence ID" value="KAK9841212.1"/>
    <property type="molecule type" value="Genomic_DNA"/>
</dbReference>
<gene>
    <name evidence="1" type="ORF">WJX74_001927</name>
</gene>
<proteinExistence type="predicted"/>
<keyword evidence="2" id="KW-1185">Reference proteome</keyword>